<evidence type="ECO:0000313" key="2">
    <source>
        <dbReference type="EMBL" id="MBK7416861.1"/>
    </source>
</evidence>
<evidence type="ECO:0000313" key="3">
    <source>
        <dbReference type="Proteomes" id="UP000739411"/>
    </source>
</evidence>
<dbReference type="SMART" id="SM01204">
    <property type="entry name" value="FIST_C"/>
    <property type="match status" value="1"/>
</dbReference>
<gene>
    <name evidence="2" type="ORF">IPJ38_18950</name>
</gene>
<dbReference type="InterPro" id="IPR019494">
    <property type="entry name" value="FIST_C"/>
</dbReference>
<evidence type="ECO:0000259" key="1">
    <source>
        <dbReference type="SMART" id="SM01204"/>
    </source>
</evidence>
<organism evidence="2 3">
    <name type="scientific">Candidatus Dechloromonas phosphorivorans</name>
    <dbReference type="NCBI Taxonomy" id="2899244"/>
    <lineage>
        <taxon>Bacteria</taxon>
        <taxon>Pseudomonadati</taxon>
        <taxon>Pseudomonadota</taxon>
        <taxon>Betaproteobacteria</taxon>
        <taxon>Rhodocyclales</taxon>
        <taxon>Azonexaceae</taxon>
        <taxon>Dechloromonas</taxon>
    </lineage>
</organism>
<comment type="caution">
    <text evidence="2">The sequence shown here is derived from an EMBL/GenBank/DDBJ whole genome shotgun (WGS) entry which is preliminary data.</text>
</comment>
<dbReference type="PANTHER" id="PTHR14939:SF5">
    <property type="entry name" value="F-BOX ONLY PROTEIN 22"/>
    <property type="match status" value="1"/>
</dbReference>
<dbReference type="Pfam" id="PF10442">
    <property type="entry name" value="FIST_C"/>
    <property type="match status" value="1"/>
</dbReference>
<dbReference type="AlphaFoldDB" id="A0A935KDU6"/>
<dbReference type="EMBL" id="JADJMS010000047">
    <property type="protein sequence ID" value="MBK7416861.1"/>
    <property type="molecule type" value="Genomic_DNA"/>
</dbReference>
<dbReference type="GO" id="GO:0032436">
    <property type="term" value="P:positive regulation of proteasomal ubiquitin-dependent protein catabolic process"/>
    <property type="evidence" value="ECO:0007669"/>
    <property type="project" value="TreeGrafter"/>
</dbReference>
<feature type="domain" description="FIST C-domain" evidence="1">
    <location>
        <begin position="188"/>
        <end position="318"/>
    </location>
</feature>
<protein>
    <submittedName>
        <fullName evidence="2">FIST C-terminal domain-containing protein</fullName>
    </submittedName>
</protein>
<sequence length="339" mass="36381">MKVASGLAAGPKPLPELASEAVRRALTKAELTQAGAVLLFLTRDFQRQPQAALLAAARVAGCMEIFGCTAYGLITDEGWLLDQSGAAALVIESMPAGNSARNNHLLSFTGHSTLPFDWQAGLARGGLLDSEAAVWSHGRQIINGNAEIRLPGFNSRLAISTGLHLLCEPLRVDDCQSYDVRTIGGMSAVDSLRRKLPGERRQTLSLHNIVAIRQPNEPGIAILAANDDGSLTLAEPFQPGEMLSWAIRQPLSAEQDMTQTLSVTVNAQKAPDFAVMFSCIGRGPLFYGDDDRDLNAFREKLPNTPLIGAYGSGQIAPCAGRNRLFQNSVMTLLFENADV</sequence>
<accession>A0A935KDU6</accession>
<dbReference type="PANTHER" id="PTHR14939">
    <property type="entry name" value="F-BOX ONLY PROTEIN 22"/>
    <property type="match status" value="1"/>
</dbReference>
<name>A0A935KDU6_9RHOO</name>
<dbReference type="GO" id="GO:0000209">
    <property type="term" value="P:protein polyubiquitination"/>
    <property type="evidence" value="ECO:0007669"/>
    <property type="project" value="TreeGrafter"/>
</dbReference>
<reference evidence="2 3" key="1">
    <citation type="submission" date="2020-10" db="EMBL/GenBank/DDBJ databases">
        <title>Connecting structure to function with the recovery of over 1000 high-quality activated sludge metagenome-assembled genomes encoding full-length rRNA genes using long-read sequencing.</title>
        <authorList>
            <person name="Singleton C.M."/>
            <person name="Petriglieri F."/>
            <person name="Kristensen J.M."/>
            <person name="Kirkegaard R.H."/>
            <person name="Michaelsen T.Y."/>
            <person name="Andersen M.H."/>
            <person name="Karst S.M."/>
            <person name="Dueholm M.S."/>
            <person name="Nielsen P.H."/>
            <person name="Albertsen M."/>
        </authorList>
    </citation>
    <scope>NUCLEOTIDE SEQUENCE [LARGE SCALE GENOMIC DNA]</scope>
    <source>
        <strain evidence="2">EsbW_18-Q3-R4-48_BATAC.463</strain>
    </source>
</reference>
<dbReference type="Proteomes" id="UP000739411">
    <property type="component" value="Unassembled WGS sequence"/>
</dbReference>
<proteinExistence type="predicted"/>